<protein>
    <recommendedName>
        <fullName evidence="7">Peptidase S1 domain-containing protein</fullName>
    </recommendedName>
</protein>
<dbReference type="PANTHER" id="PTHR24253:SF127">
    <property type="entry name" value="SERINE PROTEASE 27-LIKE"/>
    <property type="match status" value="1"/>
</dbReference>
<dbReference type="InterPro" id="IPR001314">
    <property type="entry name" value="Peptidase_S1A"/>
</dbReference>
<dbReference type="PRINTS" id="PR00722">
    <property type="entry name" value="CHYMOTRYPSIN"/>
</dbReference>
<proteinExistence type="inferred from homology"/>
<dbReference type="InterPro" id="IPR043504">
    <property type="entry name" value="Peptidase_S1_PA_chymotrypsin"/>
</dbReference>
<keyword evidence="6" id="KW-1185">Reference proteome</keyword>
<dbReference type="PROSITE" id="PS00135">
    <property type="entry name" value="TRYPSIN_SER"/>
    <property type="match status" value="1"/>
</dbReference>
<dbReference type="SUPFAM" id="SSF50494">
    <property type="entry name" value="Trypsin-like serine proteases"/>
    <property type="match status" value="1"/>
</dbReference>
<dbReference type="InterPro" id="IPR003886">
    <property type="entry name" value="NIDO_dom"/>
</dbReference>
<dbReference type="SMART" id="SM00020">
    <property type="entry name" value="Tryp_SPc"/>
    <property type="match status" value="1"/>
</dbReference>
<evidence type="ECO:0000259" key="4">
    <source>
        <dbReference type="PROSITE" id="PS51220"/>
    </source>
</evidence>
<dbReference type="Pfam" id="PF00089">
    <property type="entry name" value="Trypsin"/>
    <property type="match status" value="1"/>
</dbReference>
<dbReference type="InterPro" id="IPR001254">
    <property type="entry name" value="Trypsin_dom"/>
</dbReference>
<evidence type="ECO:0000259" key="3">
    <source>
        <dbReference type="PROSITE" id="PS50240"/>
    </source>
</evidence>
<dbReference type="Proteomes" id="UP001591681">
    <property type="component" value="Unassembled WGS sequence"/>
</dbReference>
<reference evidence="5 6" key="1">
    <citation type="submission" date="2024-09" db="EMBL/GenBank/DDBJ databases">
        <title>A chromosome-level genome assembly of Gray's grenadier anchovy, Coilia grayii.</title>
        <authorList>
            <person name="Fu Z."/>
        </authorList>
    </citation>
    <scope>NUCLEOTIDE SEQUENCE [LARGE SCALE GENOMIC DNA]</scope>
    <source>
        <strain evidence="5">G4</strain>
        <tissue evidence="5">Muscle</tissue>
    </source>
</reference>
<evidence type="ECO:0000256" key="1">
    <source>
        <dbReference type="ARBA" id="ARBA00023157"/>
    </source>
</evidence>
<feature type="domain" description="NIDO" evidence="4">
    <location>
        <begin position="345"/>
        <end position="406"/>
    </location>
</feature>
<dbReference type="InterPro" id="IPR009003">
    <property type="entry name" value="Peptidase_S1_PA"/>
</dbReference>
<evidence type="ECO:0000313" key="6">
    <source>
        <dbReference type="Proteomes" id="UP001591681"/>
    </source>
</evidence>
<dbReference type="EMBL" id="JBHFQA010000003">
    <property type="protein sequence ID" value="KAL2101903.1"/>
    <property type="molecule type" value="Genomic_DNA"/>
</dbReference>
<accession>A0ABD1KRY6</accession>
<organism evidence="5 6">
    <name type="scientific">Coilia grayii</name>
    <name type="common">Gray's grenadier anchovy</name>
    <dbReference type="NCBI Taxonomy" id="363190"/>
    <lineage>
        <taxon>Eukaryota</taxon>
        <taxon>Metazoa</taxon>
        <taxon>Chordata</taxon>
        <taxon>Craniata</taxon>
        <taxon>Vertebrata</taxon>
        <taxon>Euteleostomi</taxon>
        <taxon>Actinopterygii</taxon>
        <taxon>Neopterygii</taxon>
        <taxon>Teleostei</taxon>
        <taxon>Clupei</taxon>
        <taxon>Clupeiformes</taxon>
        <taxon>Clupeoidei</taxon>
        <taxon>Engraulidae</taxon>
        <taxon>Coilinae</taxon>
        <taxon>Coilia</taxon>
    </lineage>
</organism>
<feature type="domain" description="Peptidase S1" evidence="3">
    <location>
        <begin position="25"/>
        <end position="248"/>
    </location>
</feature>
<evidence type="ECO:0000256" key="2">
    <source>
        <dbReference type="ARBA" id="ARBA00024195"/>
    </source>
</evidence>
<comment type="caution">
    <text evidence="5">The sequence shown here is derived from an EMBL/GenBank/DDBJ whole genome shotgun (WGS) entry which is preliminary data.</text>
</comment>
<evidence type="ECO:0000313" key="5">
    <source>
        <dbReference type="EMBL" id="KAL2101903.1"/>
    </source>
</evidence>
<dbReference type="CDD" id="cd00190">
    <property type="entry name" value="Tryp_SPc"/>
    <property type="match status" value="1"/>
</dbReference>
<dbReference type="PANTHER" id="PTHR24253">
    <property type="entry name" value="TRANSMEMBRANE PROTEASE SERINE"/>
    <property type="match status" value="1"/>
</dbReference>
<gene>
    <name evidence="5" type="ORF">ACEWY4_003664</name>
</gene>
<dbReference type="Gene3D" id="2.40.10.10">
    <property type="entry name" value="Trypsin-like serine proteases"/>
    <property type="match status" value="3"/>
</dbReference>
<dbReference type="InterPro" id="IPR033116">
    <property type="entry name" value="TRYPSIN_SER"/>
</dbReference>
<sequence length="406" mass="44234">MTISLTATGTNSQHGCGSAGLGSRIVGGRNASAGRWPWQVSLHWLGDHTCGGLPLHFLWTVYLGRETQDASGPDVNPHEVTRGVKAIIRHPDFDPVTSTNDIALMKLRDPVEFTDYIRPICLASNTSIFPPTTPCWTTGWGNTGLGEPLPYPRTLQEVRVKVVGNRKCECLFKDSIAVDITPSMICAGGVTGQGACHGDSGGPLQCRLGSVWVLAGVTNFGLPCATGRAPDGYARVSAFESWIRDTVGQADVGFTHFTSDRPDENPKFSCNHSHFYPIADKDSVYLPQQNGSSSVIFLEGTFKYFGLVYSQIFLNNNGYLTFDGSSPLWPPSGFPAHSNTDIIAPLWSSFDNSVPRSISYKQVTNGSLLQQATRDIQYHFPGLIFSASWVFITSWDSQMEAVSKNQ</sequence>
<comment type="similarity">
    <text evidence="2">Belongs to the peptidase S1 family. CLIP subfamily.</text>
</comment>
<dbReference type="PROSITE" id="PS50240">
    <property type="entry name" value="TRYPSIN_DOM"/>
    <property type="match status" value="1"/>
</dbReference>
<name>A0ABD1KRY6_9TELE</name>
<dbReference type="PROSITE" id="PS51220">
    <property type="entry name" value="NIDO"/>
    <property type="match status" value="1"/>
</dbReference>
<dbReference type="FunFam" id="2.40.10.10:FF:000002">
    <property type="entry name" value="Transmembrane protease serine"/>
    <property type="match status" value="1"/>
</dbReference>
<evidence type="ECO:0008006" key="7">
    <source>
        <dbReference type="Google" id="ProtNLM"/>
    </source>
</evidence>
<dbReference type="Pfam" id="PF06119">
    <property type="entry name" value="NIDO"/>
    <property type="match status" value="1"/>
</dbReference>
<dbReference type="AlphaFoldDB" id="A0ABD1KRY6"/>
<keyword evidence="1" id="KW-1015">Disulfide bond</keyword>